<evidence type="ECO:0000313" key="2">
    <source>
        <dbReference type="Proteomes" id="UP001153269"/>
    </source>
</evidence>
<protein>
    <submittedName>
        <fullName evidence="1">Uncharacterized protein</fullName>
    </submittedName>
</protein>
<accession>A0A9N7UYM3</accession>
<proteinExistence type="predicted"/>
<gene>
    <name evidence="1" type="ORF">PLEPLA_LOCUS27006</name>
</gene>
<evidence type="ECO:0000313" key="1">
    <source>
        <dbReference type="EMBL" id="CAB1439183.1"/>
    </source>
</evidence>
<dbReference type="AlphaFoldDB" id="A0A9N7UYM3"/>
<keyword evidence="2" id="KW-1185">Reference proteome</keyword>
<organism evidence="1 2">
    <name type="scientific">Pleuronectes platessa</name>
    <name type="common">European plaice</name>
    <dbReference type="NCBI Taxonomy" id="8262"/>
    <lineage>
        <taxon>Eukaryota</taxon>
        <taxon>Metazoa</taxon>
        <taxon>Chordata</taxon>
        <taxon>Craniata</taxon>
        <taxon>Vertebrata</taxon>
        <taxon>Euteleostomi</taxon>
        <taxon>Actinopterygii</taxon>
        <taxon>Neopterygii</taxon>
        <taxon>Teleostei</taxon>
        <taxon>Neoteleostei</taxon>
        <taxon>Acanthomorphata</taxon>
        <taxon>Carangaria</taxon>
        <taxon>Pleuronectiformes</taxon>
        <taxon>Pleuronectoidei</taxon>
        <taxon>Pleuronectidae</taxon>
        <taxon>Pleuronectes</taxon>
    </lineage>
</organism>
<reference evidence="1" key="1">
    <citation type="submission" date="2020-03" db="EMBL/GenBank/DDBJ databases">
        <authorList>
            <person name="Weist P."/>
        </authorList>
    </citation>
    <scope>NUCLEOTIDE SEQUENCE</scope>
</reference>
<name>A0A9N7UYM3_PLEPL</name>
<dbReference type="EMBL" id="CADEAL010002245">
    <property type="protein sequence ID" value="CAB1439183.1"/>
    <property type="molecule type" value="Genomic_DNA"/>
</dbReference>
<comment type="caution">
    <text evidence="1">The sequence shown here is derived from an EMBL/GenBank/DDBJ whole genome shotgun (WGS) entry which is preliminary data.</text>
</comment>
<dbReference type="Proteomes" id="UP001153269">
    <property type="component" value="Unassembled WGS sequence"/>
</dbReference>
<sequence length="75" mass="8424">MQGLFYLIKSKARHSLGLHGCSDAVISFVKLVAWSLEHPRLILTNHLKQFKNTGLPSTHLQIIQVTTCLKPAIFL</sequence>